<keyword evidence="3" id="KW-1185">Reference proteome</keyword>
<dbReference type="InterPro" id="IPR052509">
    <property type="entry name" value="Metal_resp_DNA-bind_regulator"/>
</dbReference>
<evidence type="ECO:0000259" key="1">
    <source>
        <dbReference type="Pfam" id="PF03551"/>
    </source>
</evidence>
<dbReference type="Pfam" id="PF03551">
    <property type="entry name" value="PadR"/>
    <property type="match status" value="1"/>
</dbReference>
<dbReference type="AlphaFoldDB" id="A0A6M0IHX0"/>
<dbReference type="Gene3D" id="1.10.10.10">
    <property type="entry name" value="Winged helix-like DNA-binding domain superfamily/Winged helix DNA-binding domain"/>
    <property type="match status" value="1"/>
</dbReference>
<dbReference type="InterPro" id="IPR036390">
    <property type="entry name" value="WH_DNA-bd_sf"/>
</dbReference>
<reference evidence="2 3" key="1">
    <citation type="submission" date="2020-02" db="EMBL/GenBank/DDBJ databases">
        <title>Draft genome sequence of two Spirosoma agri KCTC 52727 and Spirosoma terrae KCTC 52035.</title>
        <authorList>
            <person name="Rojas J."/>
            <person name="Ambika Manirajan B."/>
            <person name="Ratering S."/>
            <person name="Suarez C."/>
            <person name="Schnell S."/>
        </authorList>
    </citation>
    <scope>NUCLEOTIDE SEQUENCE [LARGE SCALE GENOMIC DNA]</scope>
    <source>
        <strain evidence="2 3">KCTC 52727</strain>
    </source>
</reference>
<dbReference type="PANTHER" id="PTHR33169">
    <property type="entry name" value="PADR-FAMILY TRANSCRIPTIONAL REGULATOR"/>
    <property type="match status" value="1"/>
</dbReference>
<comment type="caution">
    <text evidence="2">The sequence shown here is derived from an EMBL/GenBank/DDBJ whole genome shotgun (WGS) entry which is preliminary data.</text>
</comment>
<dbReference type="SUPFAM" id="SSF46785">
    <property type="entry name" value="Winged helix' DNA-binding domain"/>
    <property type="match status" value="1"/>
</dbReference>
<accession>A0A6M0IHX0</accession>
<dbReference type="RefSeq" id="WP_164037529.1">
    <property type="nucleotide sequence ID" value="NZ_JAAGNZ010000001.1"/>
</dbReference>
<dbReference type="InterPro" id="IPR036388">
    <property type="entry name" value="WH-like_DNA-bd_sf"/>
</dbReference>
<name>A0A6M0IHX0_9BACT</name>
<feature type="domain" description="Transcription regulator PadR N-terminal" evidence="1">
    <location>
        <begin position="17"/>
        <end position="87"/>
    </location>
</feature>
<evidence type="ECO:0000313" key="3">
    <source>
        <dbReference type="Proteomes" id="UP000477386"/>
    </source>
</evidence>
<sequence length="117" mass="13250">MDAANGDYLRGTLKTIVLRLLAQQGRMYGYEITQAVEERTGGELTLTFGALYPVLHKLEDEGLLVTQSQEVDGRLRKYYLLTPTGSEVAIRKADEFERFIQLMRLLIRPTPDVAFGQ</sequence>
<proteinExistence type="predicted"/>
<gene>
    <name evidence="2" type="ORF">GK091_11345</name>
</gene>
<protein>
    <submittedName>
        <fullName evidence="2">Helix-turn-helix transcriptional regulator</fullName>
    </submittedName>
</protein>
<evidence type="ECO:0000313" key="2">
    <source>
        <dbReference type="EMBL" id="NEU67477.1"/>
    </source>
</evidence>
<dbReference type="Proteomes" id="UP000477386">
    <property type="component" value="Unassembled WGS sequence"/>
</dbReference>
<dbReference type="PANTHER" id="PTHR33169:SF14">
    <property type="entry name" value="TRANSCRIPTIONAL REGULATOR RV3488"/>
    <property type="match status" value="1"/>
</dbReference>
<dbReference type="EMBL" id="JAAGNZ010000001">
    <property type="protein sequence ID" value="NEU67477.1"/>
    <property type="molecule type" value="Genomic_DNA"/>
</dbReference>
<dbReference type="InterPro" id="IPR005149">
    <property type="entry name" value="Tscrpt_reg_PadR_N"/>
</dbReference>
<organism evidence="2 3">
    <name type="scientific">Spirosoma agri</name>
    <dbReference type="NCBI Taxonomy" id="1987381"/>
    <lineage>
        <taxon>Bacteria</taxon>
        <taxon>Pseudomonadati</taxon>
        <taxon>Bacteroidota</taxon>
        <taxon>Cytophagia</taxon>
        <taxon>Cytophagales</taxon>
        <taxon>Cytophagaceae</taxon>
        <taxon>Spirosoma</taxon>
    </lineage>
</organism>